<dbReference type="RefSeq" id="WP_091525201.1">
    <property type="nucleotide sequence ID" value="NZ_FORF01000046.1"/>
</dbReference>
<dbReference type="EMBL" id="FORF01000046">
    <property type="protein sequence ID" value="SFJ66507.1"/>
    <property type="molecule type" value="Genomic_DNA"/>
</dbReference>
<sequence>MNTKSLAKIAVAAAILIAPIAQAHAYKLTFNSQTGKWSGECVDGHRWIIGNGQTQPTQYQAERICAKHGGMALADEDGKPAGANSKQALKK</sequence>
<keyword evidence="3" id="KW-1185">Reference proteome</keyword>
<feature type="signal peptide" evidence="1">
    <location>
        <begin position="1"/>
        <end position="23"/>
    </location>
</feature>
<evidence type="ECO:0000256" key="1">
    <source>
        <dbReference type="SAM" id="SignalP"/>
    </source>
</evidence>
<gene>
    <name evidence="2" type="ORF">SAMN03080618_03586</name>
</gene>
<keyword evidence="1" id="KW-0732">Signal</keyword>
<organism evidence="2 3">
    <name type="scientific">Aquamicrobium aerolatum DSM 21857</name>
    <dbReference type="NCBI Taxonomy" id="1121003"/>
    <lineage>
        <taxon>Bacteria</taxon>
        <taxon>Pseudomonadati</taxon>
        <taxon>Pseudomonadota</taxon>
        <taxon>Alphaproteobacteria</taxon>
        <taxon>Hyphomicrobiales</taxon>
        <taxon>Phyllobacteriaceae</taxon>
        <taxon>Aerobium</taxon>
    </lineage>
</organism>
<evidence type="ECO:0000313" key="2">
    <source>
        <dbReference type="EMBL" id="SFJ66507.1"/>
    </source>
</evidence>
<dbReference type="Proteomes" id="UP000242763">
    <property type="component" value="Unassembled WGS sequence"/>
</dbReference>
<feature type="chain" id="PRO_5017481337" evidence="1">
    <location>
        <begin position="24"/>
        <end position="91"/>
    </location>
</feature>
<name>A0A1I3TAI5_9HYPH</name>
<reference evidence="3" key="1">
    <citation type="submission" date="2016-10" db="EMBL/GenBank/DDBJ databases">
        <authorList>
            <person name="Varghese N."/>
            <person name="Submissions S."/>
        </authorList>
    </citation>
    <scope>NUCLEOTIDE SEQUENCE [LARGE SCALE GENOMIC DNA]</scope>
    <source>
        <strain evidence="3">DSM 21857</strain>
    </source>
</reference>
<evidence type="ECO:0000313" key="3">
    <source>
        <dbReference type="Proteomes" id="UP000242763"/>
    </source>
</evidence>
<proteinExistence type="predicted"/>
<dbReference type="AlphaFoldDB" id="A0A1I3TAI5"/>
<protein>
    <submittedName>
        <fullName evidence="2">Uncharacterized protein</fullName>
    </submittedName>
</protein>
<accession>A0A1I3TAI5</accession>